<evidence type="ECO:0008006" key="3">
    <source>
        <dbReference type="Google" id="ProtNLM"/>
    </source>
</evidence>
<gene>
    <name evidence="1" type="ORF">GKC30_08695</name>
</gene>
<protein>
    <recommendedName>
        <fullName evidence="3">NERD domain-containing protein</fullName>
    </recommendedName>
</protein>
<organism evidence="1 2">
    <name type="scientific">Pseudodesulfovibrio alkaliphilus</name>
    <dbReference type="NCBI Taxonomy" id="2661613"/>
    <lineage>
        <taxon>Bacteria</taxon>
        <taxon>Pseudomonadati</taxon>
        <taxon>Thermodesulfobacteriota</taxon>
        <taxon>Desulfovibrionia</taxon>
        <taxon>Desulfovibrionales</taxon>
        <taxon>Desulfovibrionaceae</taxon>
    </lineage>
</organism>
<dbReference type="Proteomes" id="UP000461162">
    <property type="component" value="Unassembled WGS sequence"/>
</dbReference>
<name>A0A7K1KNX7_9BACT</name>
<sequence length="218" mass="24577">MTLRDVFANLQREGVLDEMSLGDISETACGESSIRVFDGDSYKERKFRAAKSCDALLLINDNTLVFVEMKRLAGRFSDIVRGYRQGYTEEQLRADPNVLEDLYCKAMGRFLQLLRADALPFKYVDSKTAILVDMCRHHEADDLVKRFVQRQLGESFVLLHDAGPGSTLSAYLSGVKEQLDKLFISKYNGRIKTVIPVHVLSCSEFDSKYGNNVETVSA</sequence>
<dbReference type="AlphaFoldDB" id="A0A7K1KNX7"/>
<reference evidence="1 2" key="1">
    <citation type="submission" date="2019-11" db="EMBL/GenBank/DDBJ databases">
        <title>Pseudodesulfovibrio alkaliphilus, sp. nov., an alkaliphilic sulfate-reducing bacteria from mud volcano of Taman peninsula, Russia.</title>
        <authorList>
            <person name="Frolova A."/>
            <person name="Merkel A.Y."/>
            <person name="Slobodkin A.I."/>
        </authorList>
    </citation>
    <scope>NUCLEOTIDE SEQUENCE [LARGE SCALE GENOMIC DNA]</scope>
    <source>
        <strain evidence="1 2">F-1</strain>
    </source>
</reference>
<comment type="caution">
    <text evidence="1">The sequence shown here is derived from an EMBL/GenBank/DDBJ whole genome shotgun (WGS) entry which is preliminary data.</text>
</comment>
<accession>A0A7K1KNX7</accession>
<proteinExistence type="predicted"/>
<keyword evidence="2" id="KW-1185">Reference proteome</keyword>
<evidence type="ECO:0000313" key="2">
    <source>
        <dbReference type="Proteomes" id="UP000461162"/>
    </source>
</evidence>
<dbReference type="EMBL" id="WODC01000005">
    <property type="protein sequence ID" value="MUM77710.1"/>
    <property type="molecule type" value="Genomic_DNA"/>
</dbReference>
<evidence type="ECO:0000313" key="1">
    <source>
        <dbReference type="EMBL" id="MUM77710.1"/>
    </source>
</evidence>
<dbReference type="RefSeq" id="WP_155934136.1">
    <property type="nucleotide sequence ID" value="NZ_WODC01000005.1"/>
</dbReference>